<dbReference type="GO" id="GO:0005524">
    <property type="term" value="F:ATP binding"/>
    <property type="evidence" value="ECO:0007669"/>
    <property type="project" value="UniProtKB-KW"/>
</dbReference>
<evidence type="ECO:0000256" key="4">
    <source>
        <dbReference type="ARBA" id="ARBA00023125"/>
    </source>
</evidence>
<dbReference type="InterPro" id="IPR036678">
    <property type="entry name" value="MutS_con_dom_sf"/>
</dbReference>
<evidence type="ECO:0000256" key="2">
    <source>
        <dbReference type="ARBA" id="ARBA00022741"/>
    </source>
</evidence>
<dbReference type="STRING" id="361077.A0A151ZEB3"/>
<dbReference type="InterPro" id="IPR036187">
    <property type="entry name" value="DNA_mismatch_repair_MutS_sf"/>
</dbReference>
<evidence type="ECO:0000313" key="6">
    <source>
        <dbReference type="EMBL" id="KYQ92250.1"/>
    </source>
</evidence>
<dbReference type="PROSITE" id="PS00486">
    <property type="entry name" value="DNA_MISMATCH_REPAIR_2"/>
    <property type="match status" value="1"/>
</dbReference>
<dbReference type="GO" id="GO:0140664">
    <property type="term" value="F:ATP-dependent DNA damage sensor activity"/>
    <property type="evidence" value="ECO:0007669"/>
    <property type="project" value="InterPro"/>
</dbReference>
<dbReference type="InParanoid" id="A0A151ZEB3"/>
<name>A0A151ZEB3_TIELA</name>
<dbReference type="InterPro" id="IPR027417">
    <property type="entry name" value="P-loop_NTPase"/>
</dbReference>
<dbReference type="SUPFAM" id="SSF48334">
    <property type="entry name" value="DNA repair protein MutS, domain III"/>
    <property type="match status" value="1"/>
</dbReference>
<dbReference type="SMART" id="SM00534">
    <property type="entry name" value="MUTSac"/>
    <property type="match status" value="1"/>
</dbReference>
<dbReference type="AlphaFoldDB" id="A0A151ZEB3"/>
<dbReference type="Proteomes" id="UP000076078">
    <property type="component" value="Unassembled WGS sequence"/>
</dbReference>
<sequence>MNNSSKGLQQHQKTPILWIDNELPPSNLLKSIDHSVNSNRKVIGSTPTSSIIQNNQNEDICIGSDVIMSVIYYKLKIGIAYFDKQLSIIHLCETWEDENFNCLSLLKQQNCPKVIIIPSRMPQKFIDSVYKKDGYSDFQVHISKTSDFNSQVGRNRLLNLKLPCFQYTTSAMDSLKRLQFLESYINFDQHEMMKALGGLLSYLSKYLMLDEFDTLESLNVNEIRQFSFDHFLQLDLNTLYSLHIFSQETHPSIYSLGNSKEGLSVFGIMDRTKTPMGKRMLKSWFMRPSRKVSVIEQRQSLIGILGSNENHPLKMELLDILSHVKDVQIILGRIKLNQNPQQDFISIHQTLNYLLRLKIALTNQNCRTNEFLSRIYSLFPESLSRLLHHMESVFDFSQENDELVSIKEGVDSQLDNLMAVYSDMNNILTQQCEEEKSKFSDISWLTTFYFVYYPQLGCMISIPKNPKVPLATQKSIPNLKFVFQTSGFIYFQNEKTLHLDEYFGDIHNDILDIKSRIEREIINEILDNRLHLLELIGFCAELDCLISLAIVCKNLDFKKPTISMEPSTIHIVNGRHPLQEMCVPSFIPNDTALYPKKPIYLLSGPNQSGKSIYLKQVAIIVFLTHLGCFVPADSANISLCDRIFTRLSSRESNSVLESSFMIDCKQISQITKFSTSNSLLIIDEFGKGTNPQDGISLLYGLLNYMSSLDHPPMALVSTHFYEIFDLLTISKTVFEHISFCSMEFLIKDNHHSSTKSGISDLDSYVDGTNQQEKSMDRNDIILSNFTPLYKLKEGISSSSFGLHCAKNAGIANDVLSRANQIIEHQKNNKKIDTNTLNRIPENEKKLARYTTIFKAFEIFDPNQHSIQSLLDIIKNKKE</sequence>
<evidence type="ECO:0000256" key="1">
    <source>
        <dbReference type="ARBA" id="ARBA00006271"/>
    </source>
</evidence>
<dbReference type="GO" id="GO:0030983">
    <property type="term" value="F:mismatched DNA binding"/>
    <property type="evidence" value="ECO:0007669"/>
    <property type="project" value="InterPro"/>
</dbReference>
<comment type="caution">
    <text evidence="6">The sequence shown here is derived from an EMBL/GenBank/DDBJ whole genome shotgun (WGS) entry which is preliminary data.</text>
</comment>
<dbReference type="PANTHER" id="PTHR11361:SF20">
    <property type="entry name" value="MUTS PROTEIN HOMOLOG 5"/>
    <property type="match status" value="1"/>
</dbReference>
<proteinExistence type="inferred from homology"/>
<dbReference type="OMA" id="CSVYFMP"/>
<dbReference type="Pfam" id="PF00488">
    <property type="entry name" value="MutS_V"/>
    <property type="match status" value="1"/>
</dbReference>
<dbReference type="InterPro" id="IPR017261">
    <property type="entry name" value="DNA_mismatch_repair_MutS/MSH"/>
</dbReference>
<gene>
    <name evidence="6" type="ORF">DLAC_07097</name>
</gene>
<dbReference type="Gene3D" id="3.30.420.110">
    <property type="entry name" value="MutS, connector domain"/>
    <property type="match status" value="1"/>
</dbReference>
<dbReference type="PANTHER" id="PTHR11361">
    <property type="entry name" value="DNA MISMATCH REPAIR PROTEIN MUTS FAMILY MEMBER"/>
    <property type="match status" value="1"/>
</dbReference>
<dbReference type="InterPro" id="IPR045076">
    <property type="entry name" value="MutS"/>
</dbReference>
<organism evidence="6 7">
    <name type="scientific">Tieghemostelium lacteum</name>
    <name type="common">Slime mold</name>
    <name type="synonym">Dictyostelium lacteum</name>
    <dbReference type="NCBI Taxonomy" id="361077"/>
    <lineage>
        <taxon>Eukaryota</taxon>
        <taxon>Amoebozoa</taxon>
        <taxon>Evosea</taxon>
        <taxon>Eumycetozoa</taxon>
        <taxon>Dictyostelia</taxon>
        <taxon>Dictyosteliales</taxon>
        <taxon>Raperosteliaceae</taxon>
        <taxon>Tieghemostelium</taxon>
    </lineage>
</organism>
<dbReference type="EMBL" id="LODT01000031">
    <property type="protein sequence ID" value="KYQ92250.1"/>
    <property type="molecule type" value="Genomic_DNA"/>
</dbReference>
<keyword evidence="7" id="KW-1185">Reference proteome</keyword>
<feature type="domain" description="DNA mismatch repair proteins mutS family" evidence="5">
    <location>
        <begin position="678"/>
        <end position="694"/>
    </location>
</feature>
<dbReference type="Gene3D" id="1.10.1420.10">
    <property type="match status" value="1"/>
</dbReference>
<dbReference type="SMART" id="SM00533">
    <property type="entry name" value="MUTSd"/>
    <property type="match status" value="1"/>
</dbReference>
<dbReference type="OrthoDB" id="29596at2759"/>
<dbReference type="GO" id="GO:0006298">
    <property type="term" value="P:mismatch repair"/>
    <property type="evidence" value="ECO:0007669"/>
    <property type="project" value="InterPro"/>
</dbReference>
<accession>A0A151ZEB3</accession>
<protein>
    <recommendedName>
        <fullName evidence="5">DNA mismatch repair proteins mutS family domain-containing protein</fullName>
    </recommendedName>
</protein>
<evidence type="ECO:0000313" key="7">
    <source>
        <dbReference type="Proteomes" id="UP000076078"/>
    </source>
</evidence>
<evidence type="ECO:0000259" key="5">
    <source>
        <dbReference type="PROSITE" id="PS00486"/>
    </source>
</evidence>
<dbReference type="SUPFAM" id="SSF52540">
    <property type="entry name" value="P-loop containing nucleoside triphosphate hydrolases"/>
    <property type="match status" value="1"/>
</dbReference>
<dbReference type="Gene3D" id="3.40.50.300">
    <property type="entry name" value="P-loop containing nucleotide triphosphate hydrolases"/>
    <property type="match status" value="1"/>
</dbReference>
<dbReference type="InterPro" id="IPR000432">
    <property type="entry name" value="DNA_mismatch_repair_MutS_C"/>
</dbReference>
<dbReference type="FunCoup" id="A0A151ZEB3">
    <property type="interactions" value="152"/>
</dbReference>
<keyword evidence="3" id="KW-0067">ATP-binding</keyword>
<dbReference type="PIRSF" id="PIRSF037677">
    <property type="entry name" value="DNA_mis_repair_Msh6"/>
    <property type="match status" value="1"/>
</dbReference>
<dbReference type="InterPro" id="IPR007696">
    <property type="entry name" value="DNA_mismatch_repair_MutS_core"/>
</dbReference>
<evidence type="ECO:0000256" key="3">
    <source>
        <dbReference type="ARBA" id="ARBA00022840"/>
    </source>
</evidence>
<keyword evidence="2" id="KW-0547">Nucleotide-binding</keyword>
<keyword evidence="4" id="KW-0238">DNA-binding</keyword>
<dbReference type="GO" id="GO:0005634">
    <property type="term" value="C:nucleus"/>
    <property type="evidence" value="ECO:0007669"/>
    <property type="project" value="TreeGrafter"/>
</dbReference>
<comment type="similarity">
    <text evidence="1">Belongs to the DNA mismatch repair MutS family.</text>
</comment>
<dbReference type="Pfam" id="PF05192">
    <property type="entry name" value="MutS_III"/>
    <property type="match status" value="1"/>
</dbReference>
<dbReference type="GO" id="GO:0051026">
    <property type="term" value="P:chiasma assembly"/>
    <property type="evidence" value="ECO:0007669"/>
    <property type="project" value="TreeGrafter"/>
</dbReference>
<reference evidence="6 7" key="1">
    <citation type="submission" date="2015-12" db="EMBL/GenBank/DDBJ databases">
        <title>Dictyostelia acquired genes for synthesis and detection of signals that induce cell-type specialization by lateral gene transfer from prokaryotes.</title>
        <authorList>
            <person name="Gloeckner G."/>
            <person name="Schaap P."/>
        </authorList>
    </citation>
    <scope>NUCLEOTIDE SEQUENCE [LARGE SCALE GENOMIC DNA]</scope>
    <source>
        <strain evidence="6 7">TK</strain>
    </source>
</reference>